<dbReference type="Proteomes" id="UP000441925">
    <property type="component" value="Unassembled WGS sequence"/>
</dbReference>
<dbReference type="EMBL" id="VULQ01000001">
    <property type="protein sequence ID" value="MSS76841.1"/>
    <property type="molecule type" value="Genomic_DNA"/>
</dbReference>
<feature type="transmembrane region" description="Helical" evidence="6">
    <location>
        <begin position="131"/>
        <end position="149"/>
    </location>
</feature>
<proteinExistence type="predicted"/>
<evidence type="ECO:0000313" key="8">
    <source>
        <dbReference type="Proteomes" id="UP000441925"/>
    </source>
</evidence>
<keyword evidence="2 6" id="KW-0812">Transmembrane</keyword>
<dbReference type="AlphaFoldDB" id="A0A6N7VD92"/>
<evidence type="ECO:0000256" key="2">
    <source>
        <dbReference type="ARBA" id="ARBA00022692"/>
    </source>
</evidence>
<organism evidence="7 8">
    <name type="scientific">Anaerococcus porci</name>
    <dbReference type="NCBI Taxonomy" id="2652269"/>
    <lineage>
        <taxon>Bacteria</taxon>
        <taxon>Bacillati</taxon>
        <taxon>Bacillota</taxon>
        <taxon>Tissierellia</taxon>
        <taxon>Tissierellales</taxon>
        <taxon>Peptoniphilaceae</taxon>
        <taxon>Anaerococcus</taxon>
    </lineage>
</organism>
<comment type="caution">
    <text evidence="7">The sequence shown here is derived from an EMBL/GenBank/DDBJ whole genome shotgun (WGS) entry which is preliminary data.</text>
</comment>
<feature type="transmembrane region" description="Helical" evidence="6">
    <location>
        <begin position="322"/>
        <end position="342"/>
    </location>
</feature>
<feature type="transmembrane region" description="Helical" evidence="6">
    <location>
        <begin position="103"/>
        <end position="119"/>
    </location>
</feature>
<keyword evidence="3" id="KW-0133">Cell shape</keyword>
<name>A0A6N7VD92_9FIRM</name>
<protein>
    <submittedName>
        <fullName evidence="7">FtsW/RodA/SpoVE family cell cycle protein</fullName>
    </submittedName>
</protein>
<feature type="transmembrane region" description="Helical" evidence="6">
    <location>
        <begin position="49"/>
        <end position="65"/>
    </location>
</feature>
<feature type="transmembrane region" description="Helical" evidence="6">
    <location>
        <begin position="20"/>
        <end position="37"/>
    </location>
</feature>
<comment type="subcellular location">
    <subcellularLocation>
        <location evidence="1">Membrane</location>
        <topology evidence="1">Multi-pass membrane protein</topology>
    </subcellularLocation>
</comment>
<evidence type="ECO:0000256" key="5">
    <source>
        <dbReference type="ARBA" id="ARBA00023136"/>
    </source>
</evidence>
<evidence type="ECO:0000256" key="3">
    <source>
        <dbReference type="ARBA" id="ARBA00022960"/>
    </source>
</evidence>
<keyword evidence="4 6" id="KW-1133">Transmembrane helix</keyword>
<feature type="transmembrane region" description="Helical" evidence="6">
    <location>
        <begin position="388"/>
        <end position="406"/>
    </location>
</feature>
<dbReference type="Pfam" id="PF01098">
    <property type="entry name" value="FTSW_RODA_SPOVE"/>
    <property type="match status" value="1"/>
</dbReference>
<evidence type="ECO:0000256" key="4">
    <source>
        <dbReference type="ARBA" id="ARBA00022989"/>
    </source>
</evidence>
<feature type="transmembrane region" description="Helical" evidence="6">
    <location>
        <begin position="215"/>
        <end position="232"/>
    </location>
</feature>
<feature type="transmembrane region" description="Helical" evidence="6">
    <location>
        <begin position="354"/>
        <end position="376"/>
    </location>
</feature>
<gene>
    <name evidence="7" type="ORF">FYJ26_00055</name>
</gene>
<dbReference type="RefSeq" id="WP_154538700.1">
    <property type="nucleotide sequence ID" value="NZ_VULQ01000001.1"/>
</dbReference>
<dbReference type="InterPro" id="IPR001182">
    <property type="entry name" value="FtsW/RodA"/>
</dbReference>
<dbReference type="PANTHER" id="PTHR30474:SF3">
    <property type="entry name" value="PEPTIDOGLYCAN GLYCOSYLTRANSFERASE RODA"/>
    <property type="match status" value="1"/>
</dbReference>
<keyword evidence="8" id="KW-1185">Reference proteome</keyword>
<evidence type="ECO:0000256" key="1">
    <source>
        <dbReference type="ARBA" id="ARBA00004141"/>
    </source>
</evidence>
<dbReference type="PANTHER" id="PTHR30474">
    <property type="entry name" value="CELL CYCLE PROTEIN"/>
    <property type="match status" value="1"/>
</dbReference>
<feature type="transmembrane region" description="Helical" evidence="6">
    <location>
        <begin position="169"/>
        <end position="185"/>
    </location>
</feature>
<feature type="transmembrane region" description="Helical" evidence="6">
    <location>
        <begin position="239"/>
        <end position="257"/>
    </location>
</feature>
<dbReference type="GO" id="GO:0032153">
    <property type="term" value="C:cell division site"/>
    <property type="evidence" value="ECO:0007669"/>
    <property type="project" value="TreeGrafter"/>
</dbReference>
<feature type="transmembrane region" description="Helical" evidence="6">
    <location>
        <begin position="192"/>
        <end position="209"/>
    </location>
</feature>
<dbReference type="GO" id="GO:0015648">
    <property type="term" value="F:lipid-linked peptidoglycan transporter activity"/>
    <property type="evidence" value="ECO:0007669"/>
    <property type="project" value="TreeGrafter"/>
</dbReference>
<dbReference type="GO" id="GO:0008360">
    <property type="term" value="P:regulation of cell shape"/>
    <property type="evidence" value="ECO:0007669"/>
    <property type="project" value="UniProtKB-KW"/>
</dbReference>
<feature type="transmembrane region" description="Helical" evidence="6">
    <location>
        <begin position="74"/>
        <end position="91"/>
    </location>
</feature>
<reference evidence="7 8" key="1">
    <citation type="submission" date="2019-08" db="EMBL/GenBank/DDBJ databases">
        <title>In-depth cultivation of the pig gut microbiome towards novel bacterial diversity and tailored functional studies.</title>
        <authorList>
            <person name="Wylensek D."/>
            <person name="Hitch T.C.A."/>
            <person name="Clavel T."/>
        </authorList>
    </citation>
    <scope>NUCLEOTIDE SEQUENCE [LARGE SCALE GENOMIC DNA]</scope>
    <source>
        <strain evidence="7 8">WCA-380-WT-2B</strain>
    </source>
</reference>
<sequence length="430" mass="49169">MRMIEENKNIILQKKYKTNALVLLFIFEFLALSLSMIYNIENISNKDFYAYLSILILTMASSVLVKKITKTDNILLLIVNMLFAIGVAIIYRLNPAIGQRQLIFYIIGIFVFFITYFILKSKRNWDKHILFYFLISIFLFIATLIFGFASGGAKNWINIGPFSLQPSEFIKIPFVFFVASYYTNYNKFRKMAFGKYYLNIGIYVFILMFFIQRELGTAIIFFATMILAQFVYERDRKLILLNIIFIVLGSILAYFLFSHIKVRVETWIDPWSVIDDKGYQITQSLFALASGGLFGTGIGLGRPDYIPVAESDFIFPAICEEYGIFMGIAVVLLFLILVYRAIKISLQQEDKFFSILAFCIGSLFALQTFIILGGVLKLIPLTGVTLPFISAGGSSMIAGFILLACLQFSGQKMENGDNDEKEKQKQKKQR</sequence>
<dbReference type="GO" id="GO:0051301">
    <property type="term" value="P:cell division"/>
    <property type="evidence" value="ECO:0007669"/>
    <property type="project" value="InterPro"/>
</dbReference>
<evidence type="ECO:0000313" key="7">
    <source>
        <dbReference type="EMBL" id="MSS76841.1"/>
    </source>
</evidence>
<accession>A0A6N7VD92</accession>
<keyword evidence="5 6" id="KW-0472">Membrane</keyword>
<evidence type="ECO:0000256" key="6">
    <source>
        <dbReference type="SAM" id="Phobius"/>
    </source>
</evidence>
<dbReference type="GO" id="GO:0005886">
    <property type="term" value="C:plasma membrane"/>
    <property type="evidence" value="ECO:0007669"/>
    <property type="project" value="TreeGrafter"/>
</dbReference>